<dbReference type="PANTHER" id="PTHR48250">
    <property type="entry name" value="CUTINASE 2-RELATED"/>
    <property type="match status" value="1"/>
</dbReference>
<sequence>MRLSILPTLASLLALTFTSPVPIPATTSQDKDLIDRETPLNAFLTILLDALPQVSGALADVVGILTDFEALLASLTGEQTTYNQLGGTCQEYTVIFARGTSEPGNVGILVGPPFFDALRSAVGSSNLVIQGVNDYSASVAGYLEGGDPVGSAEMATQIESAYAACPNTKLVASGYSQGGQIVHNAIGLLPATVASWISKVVIFGDPDDGVALPNVAASKVDVYCHDGDNICVDGDLILVAHLTYAEDAAAAAAFVAS</sequence>
<evidence type="ECO:0000313" key="13">
    <source>
        <dbReference type="EMBL" id="CZR51829.1"/>
    </source>
</evidence>
<evidence type="ECO:0000256" key="4">
    <source>
        <dbReference type="ARBA" id="ARBA00022487"/>
    </source>
</evidence>
<proteinExistence type="inferred from homology"/>
<keyword evidence="8 11" id="KW-1015">Disulfide bond</keyword>
<accession>A0A1L7WGD0</accession>
<evidence type="ECO:0000256" key="2">
    <source>
        <dbReference type="ARBA" id="ARBA00007534"/>
    </source>
</evidence>
<dbReference type="GO" id="GO:0016052">
    <property type="term" value="P:carbohydrate catabolic process"/>
    <property type="evidence" value="ECO:0007669"/>
    <property type="project" value="TreeGrafter"/>
</dbReference>
<keyword evidence="6 12" id="KW-0732">Signal</keyword>
<feature type="active site" description="Nucleophile" evidence="10">
    <location>
        <position position="176"/>
    </location>
</feature>
<dbReference type="EMBL" id="FJOG01000002">
    <property type="protein sequence ID" value="CZR51829.1"/>
    <property type="molecule type" value="Genomic_DNA"/>
</dbReference>
<feature type="chain" id="PRO_5011827563" description="Cutinase" evidence="12">
    <location>
        <begin position="19"/>
        <end position="257"/>
    </location>
</feature>
<keyword evidence="5 12" id="KW-0964">Secreted</keyword>
<feature type="active site" evidence="10">
    <location>
        <position position="228"/>
    </location>
</feature>
<dbReference type="SUPFAM" id="SSF53474">
    <property type="entry name" value="alpha/beta-Hydrolases"/>
    <property type="match status" value="1"/>
</dbReference>
<dbReference type="STRING" id="576137.A0A1L7WGD0"/>
<dbReference type="GO" id="GO:0050525">
    <property type="term" value="F:cutinase activity"/>
    <property type="evidence" value="ECO:0007669"/>
    <property type="project" value="UniProtKB-UniRule"/>
</dbReference>
<evidence type="ECO:0000256" key="6">
    <source>
        <dbReference type="ARBA" id="ARBA00022729"/>
    </source>
</evidence>
<feature type="signal peptide" evidence="12">
    <location>
        <begin position="1"/>
        <end position="18"/>
    </location>
</feature>
<dbReference type="FunFam" id="3.40.50.1820:FF:000244">
    <property type="entry name" value="Cutinase"/>
    <property type="match status" value="1"/>
</dbReference>
<feature type="disulfide bond" evidence="11">
    <location>
        <begin position="224"/>
        <end position="231"/>
    </location>
</feature>
<comment type="subcellular location">
    <subcellularLocation>
        <location evidence="1 12">Secreted</location>
    </subcellularLocation>
</comment>
<reference evidence="13 14" key="1">
    <citation type="submission" date="2016-03" db="EMBL/GenBank/DDBJ databases">
        <authorList>
            <person name="Ploux O."/>
        </authorList>
    </citation>
    <scope>NUCLEOTIDE SEQUENCE [LARGE SCALE GENOMIC DNA]</scope>
    <source>
        <strain evidence="13 14">UAMH 11012</strain>
    </source>
</reference>
<feature type="active site" description="Proton donor/acceptor" evidence="10">
    <location>
        <position position="241"/>
    </location>
</feature>
<evidence type="ECO:0000256" key="3">
    <source>
        <dbReference type="ARBA" id="ARBA00013095"/>
    </source>
</evidence>
<dbReference type="Pfam" id="PF01083">
    <property type="entry name" value="Cutinase"/>
    <property type="match status" value="1"/>
</dbReference>
<dbReference type="InterPro" id="IPR043580">
    <property type="entry name" value="CUTINASE_1"/>
</dbReference>
<evidence type="ECO:0000313" key="14">
    <source>
        <dbReference type="Proteomes" id="UP000184330"/>
    </source>
</evidence>
<evidence type="ECO:0000256" key="12">
    <source>
        <dbReference type="RuleBase" id="RU361263"/>
    </source>
</evidence>
<dbReference type="PANTHER" id="PTHR48250:SF1">
    <property type="entry name" value="CUTINASE"/>
    <property type="match status" value="1"/>
</dbReference>
<dbReference type="AlphaFoldDB" id="A0A1L7WGD0"/>
<dbReference type="InterPro" id="IPR011150">
    <property type="entry name" value="Cutinase_monf"/>
</dbReference>
<protein>
    <recommendedName>
        <fullName evidence="3 12">Cutinase</fullName>
        <ecNumber evidence="3 12">3.1.1.74</ecNumber>
    </recommendedName>
</protein>
<comment type="similarity">
    <text evidence="2 12">Belongs to the cutinase family.</text>
</comment>
<evidence type="ECO:0000256" key="11">
    <source>
        <dbReference type="PIRSR" id="PIRSR611150-2"/>
    </source>
</evidence>
<comment type="catalytic activity">
    <reaction evidence="9 12">
        <text>cutin + H2O = cutin monomers.</text>
        <dbReference type="EC" id="3.1.1.74"/>
    </reaction>
</comment>
<evidence type="ECO:0000256" key="9">
    <source>
        <dbReference type="ARBA" id="ARBA00034045"/>
    </source>
</evidence>
<dbReference type="InterPro" id="IPR000675">
    <property type="entry name" value="Cutinase/axe"/>
</dbReference>
<dbReference type="InterPro" id="IPR029058">
    <property type="entry name" value="AB_hydrolase_fold"/>
</dbReference>
<feature type="disulfide bond" evidence="11">
    <location>
        <begin position="89"/>
        <end position="165"/>
    </location>
</feature>
<keyword evidence="4 12" id="KW-0719">Serine esterase</keyword>
<dbReference type="OrthoDB" id="3225429at2759"/>
<dbReference type="GO" id="GO:0005576">
    <property type="term" value="C:extracellular region"/>
    <property type="evidence" value="ECO:0007669"/>
    <property type="project" value="UniProtKB-SubCell"/>
</dbReference>
<dbReference type="PROSITE" id="PS00155">
    <property type="entry name" value="CUTINASE_1"/>
    <property type="match status" value="1"/>
</dbReference>
<keyword evidence="7 12" id="KW-0378">Hydrolase</keyword>
<evidence type="ECO:0000256" key="7">
    <source>
        <dbReference type="ARBA" id="ARBA00022801"/>
    </source>
</evidence>
<evidence type="ECO:0000256" key="5">
    <source>
        <dbReference type="ARBA" id="ARBA00022525"/>
    </source>
</evidence>
<dbReference type="Gene3D" id="3.40.50.1820">
    <property type="entry name" value="alpha/beta hydrolase"/>
    <property type="match status" value="1"/>
</dbReference>
<dbReference type="PRINTS" id="PR00129">
    <property type="entry name" value="CUTINASE"/>
</dbReference>
<name>A0A1L7WGD0_9HELO</name>
<dbReference type="EC" id="3.1.1.74" evidence="3 12"/>
<dbReference type="SMART" id="SM01110">
    <property type="entry name" value="Cutinase"/>
    <property type="match status" value="1"/>
</dbReference>
<organism evidence="13 14">
    <name type="scientific">Phialocephala subalpina</name>
    <dbReference type="NCBI Taxonomy" id="576137"/>
    <lineage>
        <taxon>Eukaryota</taxon>
        <taxon>Fungi</taxon>
        <taxon>Dikarya</taxon>
        <taxon>Ascomycota</taxon>
        <taxon>Pezizomycotina</taxon>
        <taxon>Leotiomycetes</taxon>
        <taxon>Helotiales</taxon>
        <taxon>Mollisiaceae</taxon>
        <taxon>Phialocephala</taxon>
        <taxon>Phialocephala fortinii species complex</taxon>
    </lineage>
</organism>
<comment type="function">
    <text evidence="12">Catalyzes the hydrolysis of complex carboxylic polyesters found in the cell wall of plants. Degrades cutin, a macromolecule that forms the structure of the plant cuticle.</text>
</comment>
<evidence type="ECO:0000256" key="10">
    <source>
        <dbReference type="PIRSR" id="PIRSR611150-1"/>
    </source>
</evidence>
<evidence type="ECO:0000256" key="8">
    <source>
        <dbReference type="ARBA" id="ARBA00023157"/>
    </source>
</evidence>
<gene>
    <name evidence="13" type="ORF">PAC_01706</name>
</gene>
<evidence type="ECO:0000256" key="1">
    <source>
        <dbReference type="ARBA" id="ARBA00004613"/>
    </source>
</evidence>
<dbReference type="Proteomes" id="UP000184330">
    <property type="component" value="Unassembled WGS sequence"/>
</dbReference>
<keyword evidence="14" id="KW-1185">Reference proteome</keyword>